<accession>A0A8I0BEB9</accession>
<evidence type="ECO:0000313" key="1">
    <source>
        <dbReference type="EMBL" id="MBC8674472.1"/>
    </source>
</evidence>
<dbReference type="Pfam" id="PF07409">
    <property type="entry name" value="GP46"/>
    <property type="match status" value="1"/>
</dbReference>
<dbReference type="RefSeq" id="WP_187590549.1">
    <property type="nucleotide sequence ID" value="NZ_JACLAM010000001.1"/>
</dbReference>
<proteinExistence type="predicted"/>
<gene>
    <name evidence="1" type="ORF">H2136_23365</name>
</gene>
<organism evidence="1">
    <name type="scientific">Aeromonas hydrophila</name>
    <dbReference type="NCBI Taxonomy" id="644"/>
    <lineage>
        <taxon>Bacteria</taxon>
        <taxon>Pseudomonadati</taxon>
        <taxon>Pseudomonadota</taxon>
        <taxon>Gammaproteobacteria</taxon>
        <taxon>Aeromonadales</taxon>
        <taxon>Aeromonadaceae</taxon>
        <taxon>Aeromonas</taxon>
    </lineage>
</organism>
<dbReference type="AlphaFoldDB" id="A0A8I0BEB9"/>
<reference evidence="1" key="1">
    <citation type="submission" date="2020-07" db="EMBL/GenBank/DDBJ databases">
        <title>Carbapenem Resistant Aeromonas hydrophila Carrying blacphA7 Isolated from Two Solid Organ Transplant Patients.</title>
        <authorList>
            <person name="Hilt E."/>
            <person name="Fitzwater S.P."/>
            <person name="Ward K."/>
            <person name="De St Maurice A."/>
            <person name="Chandrasekaran S."/>
            <person name="Garner O.B."/>
            <person name="Yang S."/>
        </authorList>
    </citation>
    <scope>NUCLEOTIDE SEQUENCE</scope>
    <source>
        <strain evidence="1">B-1</strain>
    </source>
</reference>
<dbReference type="EMBL" id="JACLAN010000020">
    <property type="protein sequence ID" value="MBC8674472.1"/>
    <property type="molecule type" value="Genomic_DNA"/>
</dbReference>
<name>A0A8I0BEB9_AERHY</name>
<protein>
    <submittedName>
        <fullName evidence="1">Phage GP46 family protein</fullName>
    </submittedName>
</protein>
<dbReference type="InterPro" id="IPR010877">
    <property type="entry name" value="Phage_Mu_Gp46"/>
</dbReference>
<sequence>MTTAIIWNNKTGRGDIEITSAGLRQDDGLSTLVLQVLFTDARANDSDVLPDGTGDKRGWIGDTFADEPWGSKLWLLDRSKLTTDVRNKAVTYAQTALDAHLKPDYARNIVVTGAIPQFQLLQLTIAITRPDGTNTTMTINKRWEVQANAI</sequence>
<comment type="caution">
    <text evidence="1">The sequence shown here is derived from an EMBL/GenBank/DDBJ whole genome shotgun (WGS) entry which is preliminary data.</text>
</comment>